<dbReference type="PANTHER" id="PTHR30619">
    <property type="entry name" value="DNA INTERNALIZATION/COMPETENCE PROTEIN COMEC/REC2"/>
    <property type="match status" value="1"/>
</dbReference>
<comment type="caution">
    <text evidence="1">The sequence shown here is derived from an EMBL/GenBank/DDBJ whole genome shotgun (WGS) entry which is preliminary data.</text>
</comment>
<organism evidence="1">
    <name type="scientific">Boseongicola sp. SB0664_bin_43</name>
    <dbReference type="NCBI Taxonomy" id="2604844"/>
    <lineage>
        <taxon>Bacteria</taxon>
        <taxon>Pseudomonadati</taxon>
        <taxon>Pseudomonadota</taxon>
        <taxon>Alphaproteobacteria</taxon>
        <taxon>Rhodobacterales</taxon>
        <taxon>Paracoccaceae</taxon>
        <taxon>Boseongicola</taxon>
    </lineage>
</organism>
<proteinExistence type="predicted"/>
<dbReference type="SUPFAM" id="SSF56281">
    <property type="entry name" value="Metallo-hydrolase/oxidoreductase"/>
    <property type="match status" value="1"/>
</dbReference>
<reference evidence="1" key="1">
    <citation type="submission" date="2019-09" db="EMBL/GenBank/DDBJ databases">
        <title>Characterisation of the sponge microbiome using genome-centric metagenomics.</title>
        <authorList>
            <person name="Engelberts J.P."/>
            <person name="Robbins S.J."/>
            <person name="De Goeij J.M."/>
            <person name="Aranda M."/>
            <person name="Bell S.C."/>
            <person name="Webster N.S."/>
        </authorList>
    </citation>
    <scope>NUCLEOTIDE SEQUENCE</scope>
    <source>
        <strain evidence="1">SB0664_bin_43</strain>
    </source>
</reference>
<dbReference type="InterPro" id="IPR052159">
    <property type="entry name" value="Competence_DNA_uptake"/>
</dbReference>
<dbReference type="InterPro" id="IPR036866">
    <property type="entry name" value="RibonucZ/Hydroxyglut_hydro"/>
</dbReference>
<sequence length="553" mass="62529">MPIQLDMFEVKLGSSILIQFGLANRDVVRVLADAGENTNEECNKSHIREKIKEAFEAFKRENPKYHKNGIDIDLIIGTHYDKDHLQGLVPIIEDPRIQIGEAWLPPVANDTEIVAKEVTADVTRMLATQFSEPEGERRLHKYLRRKMEICEYIAERERAVLNVIESLHPGEVDKEVVQMHRRSLEIDAMVSEDHSKEDTVPSEEFFRRHLKSSQLYEVGLESHDLDIIERGPDSVESIIARYGAGRAASLVRDGAGKFRSVLDFRIALENGNSKLFSLAYVRRAAALDAINATYLYDVVRALKKRGIPIRSEFIQNGTPRKFVWTKREGRFISGSHSGIDEPTLTLLGPSQRLVDKYWKRLPIGMYALAAELRPIPIKGTSPSNELSYVAKLEFCGQSILVSGDTGCVDFRPDCHTDYYCDLLKELSNLSVIQVAHHGGRNAHFYRVLLRANFAKDREKSFLLLSHEVHSMHRPSGEFRTFLECIQAQSKVVEILFTSEPLREKVEDYCDLIAPVAGSSANTGFSDSSEKMGDVRLSFLSGEWRVVEHAVSVC</sequence>
<dbReference type="Gene3D" id="3.60.15.10">
    <property type="entry name" value="Ribonuclease Z/Hydroxyacylglutathione hydrolase-like"/>
    <property type="match status" value="1"/>
</dbReference>
<dbReference type="PANTHER" id="PTHR30619:SF1">
    <property type="entry name" value="RECOMBINATION PROTEIN 2"/>
    <property type="match status" value="1"/>
</dbReference>
<dbReference type="AlphaFoldDB" id="A0A6B0XYA7"/>
<protein>
    <submittedName>
        <fullName evidence="1">Uncharacterized protein</fullName>
    </submittedName>
</protein>
<dbReference type="EMBL" id="VXRY01000259">
    <property type="protein sequence ID" value="MXY33714.1"/>
    <property type="molecule type" value="Genomic_DNA"/>
</dbReference>
<name>A0A6B0XYA7_9RHOB</name>
<evidence type="ECO:0000313" key="1">
    <source>
        <dbReference type="EMBL" id="MXY33714.1"/>
    </source>
</evidence>
<accession>A0A6B0XYA7</accession>
<gene>
    <name evidence="1" type="ORF">F4Y60_06425</name>
</gene>